<dbReference type="EMBL" id="BAAALF010000318">
    <property type="protein sequence ID" value="GAA1069245.1"/>
    <property type="molecule type" value="Genomic_DNA"/>
</dbReference>
<keyword evidence="3" id="KW-1185">Reference proteome</keyword>
<evidence type="ECO:0000256" key="1">
    <source>
        <dbReference type="SAM" id="MobiDB-lite"/>
    </source>
</evidence>
<evidence type="ECO:0000313" key="2">
    <source>
        <dbReference type="EMBL" id="GAA1069245.1"/>
    </source>
</evidence>
<dbReference type="Proteomes" id="UP001500037">
    <property type="component" value="Unassembled WGS sequence"/>
</dbReference>
<comment type="caution">
    <text evidence="2">The sequence shown here is derived from an EMBL/GenBank/DDBJ whole genome shotgun (WGS) entry which is preliminary data.</text>
</comment>
<gene>
    <name evidence="2" type="ORF">GCM10009665_76400</name>
</gene>
<reference evidence="2 3" key="1">
    <citation type="journal article" date="2019" name="Int. J. Syst. Evol. Microbiol.">
        <title>The Global Catalogue of Microorganisms (GCM) 10K type strain sequencing project: providing services to taxonomists for standard genome sequencing and annotation.</title>
        <authorList>
            <consortium name="The Broad Institute Genomics Platform"/>
            <consortium name="The Broad Institute Genome Sequencing Center for Infectious Disease"/>
            <person name="Wu L."/>
            <person name="Ma J."/>
        </authorList>
    </citation>
    <scope>NUCLEOTIDE SEQUENCE [LARGE SCALE GENOMIC DNA]</scope>
    <source>
        <strain evidence="2 3">JCM 13004</strain>
    </source>
</reference>
<evidence type="ECO:0000313" key="3">
    <source>
        <dbReference type="Proteomes" id="UP001500037"/>
    </source>
</evidence>
<accession>A0ABN1T9I4</accession>
<proteinExistence type="predicted"/>
<protein>
    <submittedName>
        <fullName evidence="2">Uncharacterized protein</fullName>
    </submittedName>
</protein>
<name>A0ABN1T9I4_9ACTN</name>
<feature type="region of interest" description="Disordered" evidence="1">
    <location>
        <begin position="1"/>
        <end position="59"/>
    </location>
</feature>
<feature type="region of interest" description="Disordered" evidence="1">
    <location>
        <begin position="240"/>
        <end position="259"/>
    </location>
</feature>
<sequence>MAVGTFAVLPRGHGATPVTPPPSPTARASQPSPTPGASFSPGHLPAGDTDPNHYVPATGGDPLVVEATFGWQPDWAGAGLSYEATSSGESRTQLRGGGQNGPRITLVLHALGFDPASGGYGRRDDAPPVDGRPASWVYSGTQTPGAGAFGLLWRTESGRWAELQADFLTGPDAQPTMERVAAGVRVSAVQVPLPVRIPGLPADFRPTYSALTRPGPSAHAWELDLSFDADSTHSIALSVRPITSPAGGGSSSDGPDGPGCVTRQGVRVCVAAPHGDAMLAEVGGESALLERIQLLGTDETHWTKEVLG</sequence>
<organism evidence="2 3">
    <name type="scientific">Kitasatospora nipponensis</name>
    <dbReference type="NCBI Taxonomy" id="258049"/>
    <lineage>
        <taxon>Bacteria</taxon>
        <taxon>Bacillati</taxon>
        <taxon>Actinomycetota</taxon>
        <taxon>Actinomycetes</taxon>
        <taxon>Kitasatosporales</taxon>
        <taxon>Streptomycetaceae</taxon>
        <taxon>Kitasatospora</taxon>
    </lineage>
</organism>